<reference evidence="1" key="1">
    <citation type="submission" date="2020-09" db="EMBL/GenBank/DDBJ databases">
        <title>Rhizobia associated with sainfoin plants.</title>
        <authorList>
            <person name="Asharfi S."/>
            <person name="Kuzmanovic N."/>
            <person name="Bunk B."/>
            <person name="Sproeer C."/>
            <person name="Becker M."/>
            <person name="Thuenen T."/>
        </authorList>
    </citation>
    <scope>NUCLEOTIDE SEQUENCE</scope>
    <source>
        <strain evidence="1">OM4</strain>
    </source>
</reference>
<organism evidence="1 2">
    <name type="scientific">Mesorhizobium onobrychidis</name>
    <dbReference type="NCBI Taxonomy" id="2775404"/>
    <lineage>
        <taxon>Bacteria</taxon>
        <taxon>Pseudomonadati</taxon>
        <taxon>Pseudomonadota</taxon>
        <taxon>Alphaproteobacteria</taxon>
        <taxon>Hyphomicrobiales</taxon>
        <taxon>Phyllobacteriaceae</taxon>
        <taxon>Mesorhizobium</taxon>
    </lineage>
</organism>
<accession>A0ABY5QRS4</accession>
<dbReference type="RefSeq" id="WP_258116617.1">
    <property type="nucleotide sequence ID" value="NZ_CP062229.1"/>
</dbReference>
<proteinExistence type="predicted"/>
<name>A0ABY5QRS4_9HYPH</name>
<evidence type="ECO:0000313" key="1">
    <source>
        <dbReference type="EMBL" id="UVC12929.1"/>
    </source>
</evidence>
<sequence>MTCLVAVLNPDILGLLPVENRRLLNEVRPEPAQTSHWHCAESQQQQNNYAKAEHENGLSIHDLHPSTQLGEYRRKAARASRITGAALPRQRAATNPLQERMLIMVQVAVLRGQSR</sequence>
<keyword evidence="2" id="KW-1185">Reference proteome</keyword>
<protein>
    <submittedName>
        <fullName evidence="1">Uncharacterized protein</fullName>
    </submittedName>
</protein>
<dbReference type="EMBL" id="CP062229">
    <property type="protein sequence ID" value="UVC12929.1"/>
    <property type="molecule type" value="Genomic_DNA"/>
</dbReference>
<evidence type="ECO:0000313" key="2">
    <source>
        <dbReference type="Proteomes" id="UP001058098"/>
    </source>
</evidence>
<dbReference type="Proteomes" id="UP001058098">
    <property type="component" value="Chromosome"/>
</dbReference>
<gene>
    <name evidence="1" type="ORF">IHQ72_19390</name>
</gene>